<dbReference type="GO" id="GO:0016787">
    <property type="term" value="F:hydrolase activity"/>
    <property type="evidence" value="ECO:0007669"/>
    <property type="project" value="InterPro"/>
</dbReference>
<dbReference type="InterPro" id="IPR058403">
    <property type="entry name" value="DUF8090"/>
</dbReference>
<protein>
    <submittedName>
        <fullName evidence="3">Superfamily II DNA or RNA helicase</fullName>
    </submittedName>
</protein>
<dbReference type="RefSeq" id="WP_166670171.1">
    <property type="nucleotide sequence ID" value="NZ_SORI01000020.1"/>
</dbReference>
<dbReference type="Pfam" id="PF00271">
    <property type="entry name" value="Helicase_C"/>
    <property type="match status" value="1"/>
</dbReference>
<dbReference type="GO" id="GO:0005524">
    <property type="term" value="F:ATP binding"/>
    <property type="evidence" value="ECO:0007669"/>
    <property type="project" value="InterPro"/>
</dbReference>
<dbReference type="PANTHER" id="PTHR47396:SF1">
    <property type="entry name" value="ATP-DEPENDENT HELICASE IRC3-RELATED"/>
    <property type="match status" value="1"/>
</dbReference>
<evidence type="ECO:0000313" key="4">
    <source>
        <dbReference type="Proteomes" id="UP000295066"/>
    </source>
</evidence>
<dbReference type="GO" id="GO:0003677">
    <property type="term" value="F:DNA binding"/>
    <property type="evidence" value="ECO:0007669"/>
    <property type="project" value="InterPro"/>
</dbReference>
<evidence type="ECO:0000259" key="2">
    <source>
        <dbReference type="PROSITE" id="PS51194"/>
    </source>
</evidence>
<feature type="domain" description="Helicase ATP-binding" evidence="1">
    <location>
        <begin position="213"/>
        <end position="362"/>
    </location>
</feature>
<organism evidence="3 4">
    <name type="scientific">Aminivibrio pyruvatiphilus</name>
    <dbReference type="NCBI Taxonomy" id="1005740"/>
    <lineage>
        <taxon>Bacteria</taxon>
        <taxon>Thermotogati</taxon>
        <taxon>Synergistota</taxon>
        <taxon>Synergistia</taxon>
        <taxon>Synergistales</taxon>
        <taxon>Aminobacteriaceae</taxon>
        <taxon>Aminivibrio</taxon>
    </lineage>
</organism>
<dbReference type="InterPro" id="IPR014001">
    <property type="entry name" value="Helicase_ATP-bd"/>
</dbReference>
<dbReference type="GO" id="GO:0004386">
    <property type="term" value="F:helicase activity"/>
    <property type="evidence" value="ECO:0007669"/>
    <property type="project" value="UniProtKB-KW"/>
</dbReference>
<dbReference type="Pfam" id="PF04851">
    <property type="entry name" value="ResIII"/>
    <property type="match status" value="1"/>
</dbReference>
<dbReference type="PROSITE" id="PS51194">
    <property type="entry name" value="HELICASE_CTER"/>
    <property type="match status" value="1"/>
</dbReference>
<dbReference type="CDD" id="cd18032">
    <property type="entry name" value="DEXHc_RE_I_III_res"/>
    <property type="match status" value="1"/>
</dbReference>
<dbReference type="PROSITE" id="PS51192">
    <property type="entry name" value="HELICASE_ATP_BIND_1"/>
    <property type="match status" value="1"/>
</dbReference>
<sequence length="925" mass="107368">MENHFLTNYTDQVFLDRIKENLRKCKAFYFSVSFIKKAGLVLLFKDIEAAIERGCFGRVITSTYQNFTDIESLKSFFSLMAKHENFECHLDFESFSNEQYSTLGFHSKGYLFEFDNRYEVIIGSSNITRYALLQNIEWDVAISDSVPTNSFIKAKSEFQTLWETTHPLSSEILNQYANKLHYAIERWDMDYDLENREIKPNFMQRRALKELNRFRAMGLSKALVVAAAGSGKTYLTAFDACNFNPKRLLYVVHEGSILKRSLETFQNVFGSNVSYGVFSGESKDLDANFVFATNLTMSRSLELFKRNEFDYLVVDECHHATAATYKKIISYFEPEFLLGLTATPERMDNQDVFELFDGNVPYELRLRDAIANDLVVPFKYFGIRDTLVEYGLNRNQERRMIAQMADERHCDFICEAIETHRPVGKLKALAFCRNVTHARMMCEALSDRYHTAYLTGKNNVGERIRAYNDLQSDRTELEILFTVDILNEGVDIPGINMVLFLRPTESSTVFTQQLGRGLRKYTGKEYVTVLDFIGNSYRRSVQIAFALSRLAANFVVEKRLMKSLVKDNFMALGLGQYGVEIHIDDLSKEEIVNFLENENFNSLSYLKQDYFNFKKYIGSEHAPKHMDYLNNDCAPDILRFMSVKIDGKKTSSYYNFLRGIQEKDLPVFSDEQILFINYLSSMLPLVRQHEFVMYKCLISGVCNRSAIEHELSENMRNFRNEEAVHAQKYMMESGFISTENDEIKLNAPLDDQYVEYVQDLLVYGLTRYVVDYDDADDFKLWASYRIDQVQLKLCKNPRYTMKGTYVYDGVVYIFASIKKDASIQEHLNYKDKFLQANLFQWECEAGLKPENQQELIQSTKAFLFIRKVESENGIVLPFTFVGTGKLENPRKTDNPRGSLLFDIWIDEPLPDYLQYDFGLSKGMDS</sequence>
<dbReference type="GO" id="GO:0005829">
    <property type="term" value="C:cytosol"/>
    <property type="evidence" value="ECO:0007669"/>
    <property type="project" value="TreeGrafter"/>
</dbReference>
<dbReference type="InterPro" id="IPR050742">
    <property type="entry name" value="Helicase_Restrict-Modif_Enz"/>
</dbReference>
<keyword evidence="3" id="KW-0067">ATP-binding</keyword>
<dbReference type="AlphaFoldDB" id="A0A4V3HFW7"/>
<reference evidence="3 4" key="1">
    <citation type="submission" date="2019-03" db="EMBL/GenBank/DDBJ databases">
        <title>Genomic Encyclopedia of Type Strains, Phase IV (KMG-IV): sequencing the most valuable type-strain genomes for metagenomic binning, comparative biology and taxonomic classification.</title>
        <authorList>
            <person name="Goeker M."/>
        </authorList>
    </citation>
    <scope>NUCLEOTIDE SEQUENCE [LARGE SCALE GENOMIC DNA]</scope>
    <source>
        <strain evidence="3 4">DSM 25964</strain>
    </source>
</reference>
<evidence type="ECO:0000313" key="3">
    <source>
        <dbReference type="EMBL" id="TDY55925.1"/>
    </source>
</evidence>
<dbReference type="PANTHER" id="PTHR47396">
    <property type="entry name" value="TYPE I RESTRICTION ENZYME ECOKI R PROTEIN"/>
    <property type="match status" value="1"/>
</dbReference>
<dbReference type="SUPFAM" id="SSF56024">
    <property type="entry name" value="Phospholipase D/nuclease"/>
    <property type="match status" value="1"/>
</dbReference>
<dbReference type="Pfam" id="PF11907">
    <property type="entry name" value="DUF3427"/>
    <property type="match status" value="1"/>
</dbReference>
<dbReference type="CDD" id="cd18799">
    <property type="entry name" value="SF2_C_EcoAI-like"/>
    <property type="match status" value="1"/>
</dbReference>
<comment type="caution">
    <text evidence="3">The sequence shown here is derived from an EMBL/GenBank/DDBJ whole genome shotgun (WGS) entry which is preliminary data.</text>
</comment>
<dbReference type="InterPro" id="IPR001650">
    <property type="entry name" value="Helicase_C-like"/>
</dbReference>
<proteinExistence type="predicted"/>
<feature type="domain" description="Helicase C-terminal" evidence="2">
    <location>
        <begin position="418"/>
        <end position="562"/>
    </location>
</feature>
<dbReference type="SMART" id="SM00487">
    <property type="entry name" value="DEXDc"/>
    <property type="match status" value="1"/>
</dbReference>
<dbReference type="Pfam" id="PF26350">
    <property type="entry name" value="DUF8090"/>
    <property type="match status" value="1"/>
</dbReference>
<gene>
    <name evidence="3" type="ORF">C8D99_1206</name>
</gene>
<dbReference type="SMART" id="SM00490">
    <property type="entry name" value="HELICc"/>
    <property type="match status" value="1"/>
</dbReference>
<dbReference type="Proteomes" id="UP000295066">
    <property type="component" value="Unassembled WGS sequence"/>
</dbReference>
<dbReference type="Gene3D" id="3.30.870.10">
    <property type="entry name" value="Endonuclease Chain A"/>
    <property type="match status" value="1"/>
</dbReference>
<dbReference type="InterPro" id="IPR027417">
    <property type="entry name" value="P-loop_NTPase"/>
</dbReference>
<keyword evidence="3" id="KW-0347">Helicase</keyword>
<evidence type="ECO:0000259" key="1">
    <source>
        <dbReference type="PROSITE" id="PS51192"/>
    </source>
</evidence>
<dbReference type="InterPro" id="IPR021835">
    <property type="entry name" value="DUF3427"/>
</dbReference>
<dbReference type="EMBL" id="SORI01000020">
    <property type="protein sequence ID" value="TDY55925.1"/>
    <property type="molecule type" value="Genomic_DNA"/>
</dbReference>
<keyword evidence="3" id="KW-0547">Nucleotide-binding</keyword>
<keyword evidence="4" id="KW-1185">Reference proteome</keyword>
<name>A0A4V3HFW7_9BACT</name>
<dbReference type="SUPFAM" id="SSF52540">
    <property type="entry name" value="P-loop containing nucleoside triphosphate hydrolases"/>
    <property type="match status" value="1"/>
</dbReference>
<dbReference type="Gene3D" id="3.40.50.300">
    <property type="entry name" value="P-loop containing nucleotide triphosphate hydrolases"/>
    <property type="match status" value="2"/>
</dbReference>
<keyword evidence="3" id="KW-0378">Hydrolase</keyword>
<dbReference type="InterPro" id="IPR006935">
    <property type="entry name" value="Helicase/UvrB_N"/>
</dbReference>
<accession>A0A4V3HFW7</accession>